<name>A0A1I0JDR6_9BACT</name>
<evidence type="ECO:0008006" key="3">
    <source>
        <dbReference type="Google" id="ProtNLM"/>
    </source>
</evidence>
<dbReference type="EMBL" id="FOHS01000008">
    <property type="protein sequence ID" value="SEU07540.1"/>
    <property type="molecule type" value="Genomic_DNA"/>
</dbReference>
<gene>
    <name evidence="1" type="ORF">SAMN04487998_3760</name>
</gene>
<dbReference type="InterPro" id="IPR036513">
    <property type="entry name" value="STAS_dom_sf"/>
</dbReference>
<dbReference type="SUPFAM" id="SSF52091">
    <property type="entry name" value="SpoIIaa-like"/>
    <property type="match status" value="1"/>
</dbReference>
<proteinExistence type="predicted"/>
<sequence>MLDVQREELPQAYLLIPSYLAANTTDSEALARALHRASRADKPAVVVDLSLVDTLNNDVIELLLAYAFVLRAQSRQLILCHTPQASRHRFQRLDPGSQPLLVASVLDAMQEIEFLASQAD</sequence>
<dbReference type="Proteomes" id="UP000198697">
    <property type="component" value="Unassembled WGS sequence"/>
</dbReference>
<dbReference type="AlphaFoldDB" id="A0A1I0JDR6"/>
<dbReference type="STRING" id="82805.SAMN04487998_3760"/>
<protein>
    <recommendedName>
        <fullName evidence="3">STAS domain-containing protein</fullName>
    </recommendedName>
</protein>
<evidence type="ECO:0000313" key="1">
    <source>
        <dbReference type="EMBL" id="SEU07540.1"/>
    </source>
</evidence>
<dbReference type="Gene3D" id="3.30.750.24">
    <property type="entry name" value="STAS domain"/>
    <property type="match status" value="1"/>
</dbReference>
<keyword evidence="2" id="KW-1185">Reference proteome</keyword>
<organism evidence="1 2">
    <name type="scientific">Hymenobacter actinosclerus</name>
    <dbReference type="NCBI Taxonomy" id="82805"/>
    <lineage>
        <taxon>Bacteria</taxon>
        <taxon>Pseudomonadati</taxon>
        <taxon>Bacteroidota</taxon>
        <taxon>Cytophagia</taxon>
        <taxon>Cytophagales</taxon>
        <taxon>Hymenobacteraceae</taxon>
        <taxon>Hymenobacter</taxon>
    </lineage>
</organism>
<accession>A0A1I0JDR6</accession>
<reference evidence="2" key="1">
    <citation type="submission" date="2016-10" db="EMBL/GenBank/DDBJ databases">
        <authorList>
            <person name="Varghese N."/>
            <person name="Submissions S."/>
        </authorList>
    </citation>
    <scope>NUCLEOTIDE SEQUENCE [LARGE SCALE GENOMIC DNA]</scope>
    <source>
        <strain evidence="2">DSM 15310</strain>
    </source>
</reference>
<evidence type="ECO:0000313" key="2">
    <source>
        <dbReference type="Proteomes" id="UP000198697"/>
    </source>
</evidence>